<keyword evidence="5" id="KW-0732">Signal</keyword>
<dbReference type="InterPro" id="IPR001579">
    <property type="entry name" value="Glyco_hydro_18_chit_AS"/>
</dbReference>
<dbReference type="PROSITE" id="PS51910">
    <property type="entry name" value="GH18_2"/>
    <property type="match status" value="1"/>
</dbReference>
<feature type="domain" description="GH18" evidence="6">
    <location>
        <begin position="16"/>
        <end position="301"/>
    </location>
</feature>
<organism evidence="7 8">
    <name type="scientific">Perkinsus olseni</name>
    <name type="common">Perkinsus atlanticus</name>
    <dbReference type="NCBI Taxonomy" id="32597"/>
    <lineage>
        <taxon>Eukaryota</taxon>
        <taxon>Sar</taxon>
        <taxon>Alveolata</taxon>
        <taxon>Perkinsozoa</taxon>
        <taxon>Perkinsea</taxon>
        <taxon>Perkinsida</taxon>
        <taxon>Perkinsidae</taxon>
        <taxon>Perkinsus</taxon>
    </lineage>
</organism>
<keyword evidence="1 3" id="KW-0378">Hydrolase</keyword>
<feature type="signal peptide" evidence="5">
    <location>
        <begin position="1"/>
        <end position="18"/>
    </location>
</feature>
<dbReference type="InterPro" id="IPR001223">
    <property type="entry name" value="Glyco_hydro18_cat"/>
</dbReference>
<dbReference type="Gene3D" id="3.20.20.80">
    <property type="entry name" value="Glycosidases"/>
    <property type="match status" value="1"/>
</dbReference>
<dbReference type="GO" id="GO:0005975">
    <property type="term" value="P:carbohydrate metabolic process"/>
    <property type="evidence" value="ECO:0007669"/>
    <property type="project" value="InterPro"/>
</dbReference>
<dbReference type="PANTHER" id="PTHR11177">
    <property type="entry name" value="CHITINASE"/>
    <property type="match status" value="1"/>
</dbReference>
<evidence type="ECO:0000256" key="1">
    <source>
        <dbReference type="ARBA" id="ARBA00022801"/>
    </source>
</evidence>
<evidence type="ECO:0000313" key="7">
    <source>
        <dbReference type="EMBL" id="KAF4689603.1"/>
    </source>
</evidence>
<evidence type="ECO:0000259" key="6">
    <source>
        <dbReference type="PROSITE" id="PS51910"/>
    </source>
</evidence>
<protein>
    <submittedName>
        <fullName evidence="7">Chitinase</fullName>
    </submittedName>
</protein>
<proteinExistence type="inferred from homology"/>
<accession>A0A7J6P0C3</accession>
<comment type="similarity">
    <text evidence="4">Belongs to the glycosyl hydrolase 18 family.</text>
</comment>
<feature type="chain" id="PRO_5029509022" evidence="5">
    <location>
        <begin position="19"/>
        <end position="302"/>
    </location>
</feature>
<evidence type="ECO:0000256" key="4">
    <source>
        <dbReference type="RuleBase" id="RU004453"/>
    </source>
</evidence>
<comment type="caution">
    <text evidence="7">The sequence shown here is derived from an EMBL/GenBank/DDBJ whole genome shotgun (WGS) entry which is preliminary data.</text>
</comment>
<dbReference type="AlphaFoldDB" id="A0A7J6P0C3"/>
<reference evidence="7 8" key="1">
    <citation type="submission" date="2020-04" db="EMBL/GenBank/DDBJ databases">
        <title>Perkinsus olseni comparative genomics.</title>
        <authorList>
            <person name="Bogema D.R."/>
        </authorList>
    </citation>
    <scope>NUCLEOTIDE SEQUENCE [LARGE SCALE GENOMIC DNA]</scope>
    <source>
        <strain evidence="7">00978-12</strain>
    </source>
</reference>
<keyword evidence="2 3" id="KW-0326">Glycosidase</keyword>
<dbReference type="GO" id="GO:0008061">
    <property type="term" value="F:chitin binding"/>
    <property type="evidence" value="ECO:0007669"/>
    <property type="project" value="InterPro"/>
</dbReference>
<dbReference type="InterPro" id="IPR011583">
    <property type="entry name" value="Chitinase_II/V-like_cat"/>
</dbReference>
<dbReference type="OrthoDB" id="76388at2759"/>
<dbReference type="Proteomes" id="UP000541610">
    <property type="component" value="Unassembled WGS sequence"/>
</dbReference>
<dbReference type="InterPro" id="IPR017853">
    <property type="entry name" value="GH"/>
</dbReference>
<evidence type="ECO:0000313" key="8">
    <source>
        <dbReference type="Proteomes" id="UP000541610"/>
    </source>
</evidence>
<dbReference type="SMART" id="SM00636">
    <property type="entry name" value="Glyco_18"/>
    <property type="match status" value="1"/>
</dbReference>
<evidence type="ECO:0000256" key="3">
    <source>
        <dbReference type="RuleBase" id="RU000489"/>
    </source>
</evidence>
<sequence length="302" mass="33330">MASLSYILLAAVIWQSKALEYYAYFMGENLPVTRNISYFDDLFSAGVTEIIFVGFTVAANGTITRTFSNENELLLARQAANAHGARLSFMTEGAIPFINDGPAAFSKFYASVNNMFEKYKFDGINFDWEFPATTDEWKKYRDLMKGTKENVEKNGRNANVSVAIATSFDLYKSIDLCGAVDKCLWMGYVYEIGVAVRAIHGWKSAQGLPTDKFALGVPLYGTNAAGVQITYFKLIDMGADPMGNGSFAGYSYASQPMLQEQVDLAINHSLGGLMCWHLGSDLPPEDTRSLTYAIKQKLKPGT</sequence>
<evidence type="ECO:0000256" key="5">
    <source>
        <dbReference type="SAM" id="SignalP"/>
    </source>
</evidence>
<dbReference type="PROSITE" id="PS01095">
    <property type="entry name" value="GH18_1"/>
    <property type="match status" value="1"/>
</dbReference>
<dbReference type="EMBL" id="JABANP010000120">
    <property type="protein sequence ID" value="KAF4689603.1"/>
    <property type="molecule type" value="Genomic_DNA"/>
</dbReference>
<dbReference type="PANTHER" id="PTHR11177:SF317">
    <property type="entry name" value="CHITINASE 12-RELATED"/>
    <property type="match status" value="1"/>
</dbReference>
<gene>
    <name evidence="7" type="primary">CHI-1_1</name>
    <name evidence="7" type="ORF">FOZ60_001501</name>
</gene>
<evidence type="ECO:0000256" key="2">
    <source>
        <dbReference type="ARBA" id="ARBA00023295"/>
    </source>
</evidence>
<dbReference type="GO" id="GO:0004553">
    <property type="term" value="F:hydrolase activity, hydrolyzing O-glycosyl compounds"/>
    <property type="evidence" value="ECO:0007669"/>
    <property type="project" value="InterPro"/>
</dbReference>
<dbReference type="SUPFAM" id="SSF51445">
    <property type="entry name" value="(Trans)glycosidases"/>
    <property type="match status" value="1"/>
</dbReference>
<dbReference type="Pfam" id="PF00704">
    <property type="entry name" value="Glyco_hydro_18"/>
    <property type="match status" value="1"/>
</dbReference>
<name>A0A7J6P0C3_PEROL</name>
<dbReference type="InterPro" id="IPR050314">
    <property type="entry name" value="Glycosyl_Hydrlase_18"/>
</dbReference>